<dbReference type="Proteomes" id="UP001382181">
    <property type="component" value="Unassembled WGS sequence"/>
</dbReference>
<name>A0ABU8A2G0_9ACTN</name>
<evidence type="ECO:0000313" key="2">
    <source>
        <dbReference type="EMBL" id="MEH0560550.1"/>
    </source>
</evidence>
<protein>
    <submittedName>
        <fullName evidence="2">Uncharacterized protein</fullName>
    </submittedName>
</protein>
<reference evidence="2 3" key="1">
    <citation type="submission" date="2023-04" db="EMBL/GenBank/DDBJ databases">
        <title>Genomic diversity of scab-causing Streptomyces spp. in the province of Quebec, Canada.</title>
        <authorList>
            <person name="Biessy A."/>
            <person name="Cadieux M."/>
            <person name="Ciotola M."/>
            <person name="Filion M."/>
        </authorList>
    </citation>
    <scope>NUCLEOTIDE SEQUENCE [LARGE SCALE GENOMIC DNA]</scope>
    <source>
        <strain evidence="2 3">B21-103</strain>
    </source>
</reference>
<evidence type="ECO:0000313" key="3">
    <source>
        <dbReference type="Proteomes" id="UP001382181"/>
    </source>
</evidence>
<comment type="caution">
    <text evidence="2">The sequence shown here is derived from an EMBL/GenBank/DDBJ whole genome shotgun (WGS) entry which is preliminary data.</text>
</comment>
<accession>A0ABU8A2G0</accession>
<evidence type="ECO:0000256" key="1">
    <source>
        <dbReference type="SAM" id="MobiDB-lite"/>
    </source>
</evidence>
<dbReference type="RefSeq" id="WP_319354235.1">
    <property type="nucleotide sequence ID" value="NZ_JARUMK010000001.1"/>
</dbReference>
<feature type="region of interest" description="Disordered" evidence="1">
    <location>
        <begin position="58"/>
        <end position="83"/>
    </location>
</feature>
<proteinExistence type="predicted"/>
<sequence length="83" mass="9340">MGRNDALRAARLRAWRGRRPQRLPREPGQALEIARTVATIAAETRSARMRRELTTLEQAMRPWHDAPVGRDPAEVLTPVTDGS</sequence>
<feature type="compositionally biased region" description="Basic and acidic residues" evidence="1">
    <location>
        <begin position="62"/>
        <end position="73"/>
    </location>
</feature>
<keyword evidence="3" id="KW-1185">Reference proteome</keyword>
<gene>
    <name evidence="2" type="ORF">QBA37_15035</name>
</gene>
<dbReference type="EMBL" id="JARUMK010000001">
    <property type="protein sequence ID" value="MEH0560550.1"/>
    <property type="molecule type" value="Genomic_DNA"/>
</dbReference>
<organism evidence="2 3">
    <name type="scientific">Streptomyces silvae</name>
    <dbReference type="NCBI Taxonomy" id="2803812"/>
    <lineage>
        <taxon>Bacteria</taxon>
        <taxon>Bacillati</taxon>
        <taxon>Actinomycetota</taxon>
        <taxon>Actinomycetes</taxon>
        <taxon>Kitasatosporales</taxon>
        <taxon>Streptomycetaceae</taxon>
        <taxon>Streptomyces</taxon>
    </lineage>
</organism>